<dbReference type="Proteomes" id="UP000190750">
    <property type="component" value="Unassembled WGS sequence"/>
</dbReference>
<feature type="region of interest" description="Disordered" evidence="1">
    <location>
        <begin position="27"/>
        <end position="64"/>
    </location>
</feature>
<organism evidence="2 3">
    <name type="scientific">Rhodoferax fermentans</name>
    <dbReference type="NCBI Taxonomy" id="28066"/>
    <lineage>
        <taxon>Bacteria</taxon>
        <taxon>Pseudomonadati</taxon>
        <taxon>Pseudomonadota</taxon>
        <taxon>Betaproteobacteria</taxon>
        <taxon>Burkholderiales</taxon>
        <taxon>Comamonadaceae</taxon>
        <taxon>Rhodoferax</taxon>
    </lineage>
</organism>
<comment type="caution">
    <text evidence="2">The sequence shown here is derived from an EMBL/GenBank/DDBJ whole genome shotgun (WGS) entry which is preliminary data.</text>
</comment>
<accession>A0A1T1APA2</accession>
<dbReference type="EMBL" id="MTJN01000002">
    <property type="protein sequence ID" value="OOV05758.1"/>
    <property type="molecule type" value="Genomic_DNA"/>
</dbReference>
<sequence>MSIIEQRTRERLGAAHTLQDQLAAKLRIPQTDRRKHSIPVAKERRGLNPQRKGWEDNDTETDSI</sequence>
<keyword evidence="3" id="KW-1185">Reference proteome</keyword>
<dbReference type="AlphaFoldDB" id="A0A1T1APA2"/>
<name>A0A1T1APA2_RHOFE</name>
<proteinExistence type="predicted"/>
<protein>
    <submittedName>
        <fullName evidence="2">Uncharacterized protein</fullName>
    </submittedName>
</protein>
<dbReference type="STRING" id="28066.RF819_02700"/>
<evidence type="ECO:0000256" key="1">
    <source>
        <dbReference type="SAM" id="MobiDB-lite"/>
    </source>
</evidence>
<dbReference type="RefSeq" id="WP_078363541.1">
    <property type="nucleotide sequence ID" value="NZ_MTJN01000002.1"/>
</dbReference>
<reference evidence="2 3" key="1">
    <citation type="submission" date="2017-01" db="EMBL/GenBank/DDBJ databases">
        <title>Genome sequencing of Rhodoferax fermentans JCM 7819.</title>
        <authorList>
            <person name="Kim Y.J."/>
            <person name="Farh M.E.-A."/>
            <person name="Yang D.-C."/>
        </authorList>
    </citation>
    <scope>NUCLEOTIDE SEQUENCE [LARGE SCALE GENOMIC DNA]</scope>
    <source>
        <strain evidence="2 3">JCM 7819</strain>
    </source>
</reference>
<evidence type="ECO:0000313" key="3">
    <source>
        <dbReference type="Proteomes" id="UP000190750"/>
    </source>
</evidence>
<evidence type="ECO:0000313" key="2">
    <source>
        <dbReference type="EMBL" id="OOV05758.1"/>
    </source>
</evidence>
<gene>
    <name evidence="2" type="ORF">RF819_02700</name>
</gene>